<dbReference type="EMBL" id="JARJCM010000077">
    <property type="protein sequence ID" value="KAJ7032019.1"/>
    <property type="molecule type" value="Genomic_DNA"/>
</dbReference>
<keyword evidence="2" id="KW-1185">Reference proteome</keyword>
<protein>
    <submittedName>
        <fullName evidence="1">Uncharacterized protein</fullName>
    </submittedName>
</protein>
<evidence type="ECO:0000313" key="2">
    <source>
        <dbReference type="Proteomes" id="UP001218188"/>
    </source>
</evidence>
<name>A0AAD6X4M8_9AGAR</name>
<organism evidence="1 2">
    <name type="scientific">Mycena alexandri</name>
    <dbReference type="NCBI Taxonomy" id="1745969"/>
    <lineage>
        <taxon>Eukaryota</taxon>
        <taxon>Fungi</taxon>
        <taxon>Dikarya</taxon>
        <taxon>Basidiomycota</taxon>
        <taxon>Agaricomycotina</taxon>
        <taxon>Agaricomycetes</taxon>
        <taxon>Agaricomycetidae</taxon>
        <taxon>Agaricales</taxon>
        <taxon>Marasmiineae</taxon>
        <taxon>Mycenaceae</taxon>
        <taxon>Mycena</taxon>
    </lineage>
</organism>
<dbReference type="AlphaFoldDB" id="A0AAD6X4M8"/>
<evidence type="ECO:0000313" key="1">
    <source>
        <dbReference type="EMBL" id="KAJ7032019.1"/>
    </source>
</evidence>
<accession>A0AAD6X4M8</accession>
<comment type="caution">
    <text evidence="1">The sequence shown here is derived from an EMBL/GenBank/DDBJ whole genome shotgun (WGS) entry which is preliminary data.</text>
</comment>
<dbReference type="Proteomes" id="UP001218188">
    <property type="component" value="Unassembled WGS sequence"/>
</dbReference>
<gene>
    <name evidence="1" type="ORF">C8F04DRAFT_1108949</name>
</gene>
<sequence>MQPDMSLSAHCAKLLARLMLIRGFPNYVSRLPVASIDTNDPITQLWDMFVLGVPL</sequence>
<proteinExistence type="predicted"/>
<reference evidence="1" key="1">
    <citation type="submission" date="2023-03" db="EMBL/GenBank/DDBJ databases">
        <title>Massive genome expansion in bonnet fungi (Mycena s.s.) driven by repeated elements and novel gene families across ecological guilds.</title>
        <authorList>
            <consortium name="Lawrence Berkeley National Laboratory"/>
            <person name="Harder C.B."/>
            <person name="Miyauchi S."/>
            <person name="Viragh M."/>
            <person name="Kuo A."/>
            <person name="Thoen E."/>
            <person name="Andreopoulos B."/>
            <person name="Lu D."/>
            <person name="Skrede I."/>
            <person name="Drula E."/>
            <person name="Henrissat B."/>
            <person name="Morin E."/>
            <person name="Kohler A."/>
            <person name="Barry K."/>
            <person name="LaButti K."/>
            <person name="Morin E."/>
            <person name="Salamov A."/>
            <person name="Lipzen A."/>
            <person name="Mereny Z."/>
            <person name="Hegedus B."/>
            <person name="Baldrian P."/>
            <person name="Stursova M."/>
            <person name="Weitz H."/>
            <person name="Taylor A."/>
            <person name="Grigoriev I.V."/>
            <person name="Nagy L.G."/>
            <person name="Martin F."/>
            <person name="Kauserud H."/>
        </authorList>
    </citation>
    <scope>NUCLEOTIDE SEQUENCE</scope>
    <source>
        <strain evidence="1">CBHHK200</strain>
    </source>
</reference>